<dbReference type="InterPro" id="IPR013321">
    <property type="entry name" value="Arc_rbn_hlx_hlx"/>
</dbReference>
<evidence type="ECO:0000313" key="3">
    <source>
        <dbReference type="EMBL" id="OAM23536.1"/>
    </source>
</evidence>
<dbReference type="Gene3D" id="1.10.1220.10">
    <property type="entry name" value="Met repressor-like"/>
    <property type="match status" value="1"/>
</dbReference>
<reference evidence="4 5" key="1">
    <citation type="submission" date="2016-05" db="EMBL/GenBank/DDBJ databases">
        <title>Draft genome of Corynebacterium afermentans subsp. afermentans LCDC 88199T.</title>
        <authorList>
            <person name="Bernier A.-M."/>
            <person name="Bernard K."/>
        </authorList>
    </citation>
    <scope>NUCLEOTIDE SEQUENCE [LARGE SCALE GENOMIC DNA]</scope>
    <source>
        <strain evidence="4">NML04-0072</strain>
        <strain evidence="5">NML120819</strain>
    </source>
</reference>
<accession>A0A1A9RQW3</accession>
<dbReference type="EMBL" id="LXSH01000012">
    <property type="protein sequence ID" value="OAM23536.1"/>
    <property type="molecule type" value="Genomic_DNA"/>
</dbReference>
<proteinExistence type="predicted"/>
<dbReference type="InterPro" id="IPR053853">
    <property type="entry name" value="FitA-like_RHH"/>
</dbReference>
<comment type="caution">
    <text evidence="3">The sequence shown here is derived from an EMBL/GenBank/DDBJ whole genome shotgun (WGS) entry which is preliminary data.</text>
</comment>
<dbReference type="Pfam" id="PF22513">
    <property type="entry name" value="FitA-like_RHH"/>
    <property type="match status" value="1"/>
</dbReference>
<dbReference type="SUPFAM" id="SSF47598">
    <property type="entry name" value="Ribbon-helix-helix"/>
    <property type="match status" value="1"/>
</dbReference>
<dbReference type="RefSeq" id="WP_049258600.1">
    <property type="nucleotide sequence ID" value="NZ_JAWFMW010000001.1"/>
</dbReference>
<organism evidence="3 5">
    <name type="scientific">Eikenella corrodens</name>
    <dbReference type="NCBI Taxonomy" id="539"/>
    <lineage>
        <taxon>Bacteria</taxon>
        <taxon>Pseudomonadati</taxon>
        <taxon>Pseudomonadota</taxon>
        <taxon>Betaproteobacteria</taxon>
        <taxon>Neisseriales</taxon>
        <taxon>Neisseriaceae</taxon>
        <taxon>Eikenella</taxon>
    </lineage>
</organism>
<dbReference type="EMBL" id="LXSG01000028">
    <property type="protein sequence ID" value="OAM19787.1"/>
    <property type="molecule type" value="Genomic_DNA"/>
</dbReference>
<sequence length="79" mass="8523">MAAITIRNLSDETHRALKARAALSGRSTEAEIRLILEQAARPERRVKLGSLLTGLGRQAGGVDLETVRDPSVAQPVSFE</sequence>
<protein>
    <recommendedName>
        <fullName evidence="1">Antitoxin FitA-like ribbon-helix-helix domain-containing protein</fullName>
    </recommendedName>
</protein>
<dbReference type="OrthoDB" id="2389872at2"/>
<reference evidence="3" key="2">
    <citation type="submission" date="2016-05" db="EMBL/GenBank/DDBJ databases">
        <authorList>
            <person name="Lavstsen T."/>
            <person name="Jespersen J.S."/>
        </authorList>
    </citation>
    <scope>NUCLEOTIDE SEQUENCE</scope>
    <source>
        <strain evidence="2">NML04-0072</strain>
        <strain evidence="3">NML120819</strain>
    </source>
</reference>
<dbReference type="GO" id="GO:0006355">
    <property type="term" value="P:regulation of DNA-templated transcription"/>
    <property type="evidence" value="ECO:0007669"/>
    <property type="project" value="InterPro"/>
</dbReference>
<dbReference type="Proteomes" id="UP000077589">
    <property type="component" value="Unassembled WGS sequence"/>
</dbReference>
<evidence type="ECO:0000313" key="5">
    <source>
        <dbReference type="Proteomes" id="UP000078103"/>
    </source>
</evidence>
<evidence type="ECO:0000313" key="4">
    <source>
        <dbReference type="Proteomes" id="UP000077589"/>
    </source>
</evidence>
<evidence type="ECO:0000313" key="2">
    <source>
        <dbReference type="EMBL" id="OAM19787.1"/>
    </source>
</evidence>
<evidence type="ECO:0000259" key="1">
    <source>
        <dbReference type="Pfam" id="PF22513"/>
    </source>
</evidence>
<dbReference type="AlphaFoldDB" id="A0A1A9RQW3"/>
<dbReference type="InterPro" id="IPR010985">
    <property type="entry name" value="Ribbon_hlx_hlx"/>
</dbReference>
<gene>
    <name evidence="3" type="ORF">A7P89_03160</name>
    <name evidence="2" type="ORF">A7P90_04800</name>
</gene>
<name>A0A1A9RQW3_EIKCO</name>
<dbReference type="Proteomes" id="UP000078103">
    <property type="component" value="Unassembled WGS sequence"/>
</dbReference>
<feature type="domain" description="Antitoxin FitA-like ribbon-helix-helix" evidence="1">
    <location>
        <begin position="2"/>
        <end position="40"/>
    </location>
</feature>